<organism evidence="4 5">
    <name type="scientific">Vineibacter terrae</name>
    <dbReference type="NCBI Taxonomy" id="2586908"/>
    <lineage>
        <taxon>Bacteria</taxon>
        <taxon>Pseudomonadati</taxon>
        <taxon>Pseudomonadota</taxon>
        <taxon>Alphaproteobacteria</taxon>
        <taxon>Hyphomicrobiales</taxon>
        <taxon>Vineibacter</taxon>
    </lineage>
</organism>
<dbReference type="InterPro" id="IPR000120">
    <property type="entry name" value="Amidase"/>
</dbReference>
<accession>A0A5C8PAG0</accession>
<dbReference type="Pfam" id="PF01425">
    <property type="entry name" value="Amidase"/>
    <property type="match status" value="1"/>
</dbReference>
<gene>
    <name evidence="4" type="ORF">FHP25_33930</name>
</gene>
<sequence>MAEAQALHTLSIAEAGGRLRAGTLTSTALTRAALERIATFDGALDSFITLTAERALADAATADADFKAGIDKGPMQGIPYGLKDIYDTAGIRTTCHSKLRLDVVPTTDSVVAQRLKDGGGVLLGKLATHEFAIGGPSFDLPFPPARNPWQRDHIPGGSSSGSGAAVAAGFCRMAMGSDTGGSIRGPAAFCGIVGLKPTYGLVSRRGVFPLSYTLDHCGPLARTVEDCALTMQVIAGYDAQDPASADVDMPDFSRGLDWGVHGLKIAVPRHFYARADGVSPETIGFIDSAAEALARQGAKVEEVTLPDYDLFNACGRIILNAEAYAIHEQDFQTRPLDYARMTYSRIITGALISAADLTQALRLRRELATALNAQVLQRYDALITASSLGQAPRFTDYRDGYPTAWPMQSMPFNVTGNPAMSVPTGFSSAGLPLSLQIVGRPFDEPMVLRIGAALERALGLVDRWPALAAGEPARAAATVAAS</sequence>
<dbReference type="PANTHER" id="PTHR11895">
    <property type="entry name" value="TRANSAMIDASE"/>
    <property type="match status" value="1"/>
</dbReference>
<reference evidence="4 5" key="1">
    <citation type="submission" date="2019-06" db="EMBL/GenBank/DDBJ databases">
        <title>New taxonomy in bacterial strain CC-CFT640, isolated from vineyard.</title>
        <authorList>
            <person name="Lin S.-Y."/>
            <person name="Tsai C.-F."/>
            <person name="Young C.-C."/>
        </authorList>
    </citation>
    <scope>NUCLEOTIDE SEQUENCE [LARGE SCALE GENOMIC DNA]</scope>
    <source>
        <strain evidence="4 5">CC-CFT640</strain>
    </source>
</reference>
<evidence type="ECO:0000256" key="1">
    <source>
        <dbReference type="ARBA" id="ARBA00003871"/>
    </source>
</evidence>
<name>A0A5C8PAG0_9HYPH</name>
<evidence type="ECO:0000256" key="2">
    <source>
        <dbReference type="ARBA" id="ARBA00021874"/>
    </source>
</evidence>
<comment type="function">
    <text evidence="1">Hydrolyzes indole-3-acetamide (IAM) into indole-3-acetic acid (IAA).</text>
</comment>
<dbReference type="EMBL" id="VDUZ01000057">
    <property type="protein sequence ID" value="TXL70537.1"/>
    <property type="molecule type" value="Genomic_DNA"/>
</dbReference>
<proteinExistence type="predicted"/>
<evidence type="ECO:0000313" key="5">
    <source>
        <dbReference type="Proteomes" id="UP000321638"/>
    </source>
</evidence>
<dbReference type="OrthoDB" id="9811471at2"/>
<evidence type="ECO:0000313" key="4">
    <source>
        <dbReference type="EMBL" id="TXL70537.1"/>
    </source>
</evidence>
<feature type="domain" description="Amidase" evidence="3">
    <location>
        <begin position="29"/>
        <end position="448"/>
    </location>
</feature>
<dbReference type="GO" id="GO:0003824">
    <property type="term" value="F:catalytic activity"/>
    <property type="evidence" value="ECO:0007669"/>
    <property type="project" value="InterPro"/>
</dbReference>
<comment type="caution">
    <text evidence="4">The sequence shown here is derived from an EMBL/GenBank/DDBJ whole genome shotgun (WGS) entry which is preliminary data.</text>
</comment>
<dbReference type="PROSITE" id="PS00571">
    <property type="entry name" value="AMIDASES"/>
    <property type="match status" value="1"/>
</dbReference>
<dbReference type="Gene3D" id="3.90.1300.10">
    <property type="entry name" value="Amidase signature (AS) domain"/>
    <property type="match status" value="1"/>
</dbReference>
<dbReference type="RefSeq" id="WP_147851450.1">
    <property type="nucleotide sequence ID" value="NZ_VDUZ01000057.1"/>
</dbReference>
<dbReference type="InterPro" id="IPR023631">
    <property type="entry name" value="Amidase_dom"/>
</dbReference>
<keyword evidence="5" id="KW-1185">Reference proteome</keyword>
<dbReference type="Proteomes" id="UP000321638">
    <property type="component" value="Unassembled WGS sequence"/>
</dbReference>
<dbReference type="SUPFAM" id="SSF75304">
    <property type="entry name" value="Amidase signature (AS) enzymes"/>
    <property type="match status" value="1"/>
</dbReference>
<dbReference type="InterPro" id="IPR020556">
    <property type="entry name" value="Amidase_CS"/>
</dbReference>
<dbReference type="PANTHER" id="PTHR11895:SF176">
    <property type="entry name" value="AMIDASE AMID-RELATED"/>
    <property type="match status" value="1"/>
</dbReference>
<dbReference type="AlphaFoldDB" id="A0A5C8PAG0"/>
<protein>
    <recommendedName>
        <fullName evidence="2">Indoleacetamide hydrolase</fullName>
    </recommendedName>
</protein>
<evidence type="ECO:0000259" key="3">
    <source>
        <dbReference type="Pfam" id="PF01425"/>
    </source>
</evidence>
<dbReference type="InterPro" id="IPR036928">
    <property type="entry name" value="AS_sf"/>
</dbReference>